<reference evidence="2 3" key="1">
    <citation type="journal article" date="2018" name="Nat. Ecol. Evol.">
        <title>Pezizomycetes genomes reveal the molecular basis of ectomycorrhizal truffle lifestyle.</title>
        <authorList>
            <person name="Murat C."/>
            <person name="Payen T."/>
            <person name="Noel B."/>
            <person name="Kuo A."/>
            <person name="Morin E."/>
            <person name="Chen J."/>
            <person name="Kohler A."/>
            <person name="Krizsan K."/>
            <person name="Balestrini R."/>
            <person name="Da Silva C."/>
            <person name="Montanini B."/>
            <person name="Hainaut M."/>
            <person name="Levati E."/>
            <person name="Barry K.W."/>
            <person name="Belfiori B."/>
            <person name="Cichocki N."/>
            <person name="Clum A."/>
            <person name="Dockter R.B."/>
            <person name="Fauchery L."/>
            <person name="Guy J."/>
            <person name="Iotti M."/>
            <person name="Le Tacon F."/>
            <person name="Lindquist E.A."/>
            <person name="Lipzen A."/>
            <person name="Malagnac F."/>
            <person name="Mello A."/>
            <person name="Molinier V."/>
            <person name="Miyauchi S."/>
            <person name="Poulain J."/>
            <person name="Riccioni C."/>
            <person name="Rubini A."/>
            <person name="Sitrit Y."/>
            <person name="Splivallo R."/>
            <person name="Traeger S."/>
            <person name="Wang M."/>
            <person name="Zifcakova L."/>
            <person name="Wipf D."/>
            <person name="Zambonelli A."/>
            <person name="Paolocci F."/>
            <person name="Nowrousian M."/>
            <person name="Ottonello S."/>
            <person name="Baldrian P."/>
            <person name="Spatafora J.W."/>
            <person name="Henrissat B."/>
            <person name="Nagy L.G."/>
            <person name="Aury J.M."/>
            <person name="Wincker P."/>
            <person name="Grigoriev I.V."/>
            <person name="Bonfante P."/>
            <person name="Martin F.M."/>
        </authorList>
    </citation>
    <scope>NUCLEOTIDE SEQUENCE [LARGE SCALE GENOMIC DNA]</scope>
    <source>
        <strain evidence="2 3">CCBAS932</strain>
    </source>
</reference>
<keyword evidence="1" id="KW-1133">Transmembrane helix</keyword>
<evidence type="ECO:0000313" key="3">
    <source>
        <dbReference type="Proteomes" id="UP000277580"/>
    </source>
</evidence>
<organism evidence="2 3">
    <name type="scientific">Morchella conica CCBAS932</name>
    <dbReference type="NCBI Taxonomy" id="1392247"/>
    <lineage>
        <taxon>Eukaryota</taxon>
        <taxon>Fungi</taxon>
        <taxon>Dikarya</taxon>
        <taxon>Ascomycota</taxon>
        <taxon>Pezizomycotina</taxon>
        <taxon>Pezizomycetes</taxon>
        <taxon>Pezizales</taxon>
        <taxon>Morchellaceae</taxon>
        <taxon>Morchella</taxon>
    </lineage>
</organism>
<evidence type="ECO:0000313" key="2">
    <source>
        <dbReference type="EMBL" id="RPB14087.1"/>
    </source>
</evidence>
<feature type="transmembrane region" description="Helical" evidence="1">
    <location>
        <begin position="18"/>
        <end position="39"/>
    </location>
</feature>
<dbReference type="InParanoid" id="A0A3N4KUA1"/>
<protein>
    <submittedName>
        <fullName evidence="2">Uncharacterized protein</fullName>
    </submittedName>
</protein>
<keyword evidence="1" id="KW-0812">Transmembrane</keyword>
<keyword evidence="1" id="KW-0472">Membrane</keyword>
<keyword evidence="3" id="KW-1185">Reference proteome</keyword>
<sequence length="87" mass="9857">MIQTECPLNIPFGATDDIFGLLFQAGVIFDLGGGFGYHIRHKCRLFLLEIPPPHIIRRIRTLIRHLASIHAPHDSSQLQLFPLTQSK</sequence>
<proteinExistence type="predicted"/>
<evidence type="ECO:0000256" key="1">
    <source>
        <dbReference type="SAM" id="Phobius"/>
    </source>
</evidence>
<dbReference type="AlphaFoldDB" id="A0A3N4KUA1"/>
<dbReference type="EMBL" id="ML119119">
    <property type="protein sequence ID" value="RPB14087.1"/>
    <property type="molecule type" value="Genomic_DNA"/>
</dbReference>
<accession>A0A3N4KUA1</accession>
<name>A0A3N4KUA1_9PEZI</name>
<dbReference type="Proteomes" id="UP000277580">
    <property type="component" value="Unassembled WGS sequence"/>
</dbReference>
<gene>
    <name evidence="2" type="ORF">P167DRAFT_534309</name>
</gene>